<dbReference type="PANTHER" id="PTHR31099">
    <property type="entry name" value="OS06G0165300 PROTEIN"/>
    <property type="match status" value="1"/>
</dbReference>
<dbReference type="Gramene" id="C.cajan_10750.t">
    <property type="protein sequence ID" value="C.cajan_10750.t.cds1"/>
    <property type="gene ID" value="C.cajan_10750"/>
</dbReference>
<dbReference type="InterPro" id="IPR007321">
    <property type="entry name" value="Transposase_28"/>
</dbReference>
<evidence type="ECO:0000259" key="1">
    <source>
        <dbReference type="Pfam" id="PF04195"/>
    </source>
</evidence>
<feature type="domain" description="Transposase (putative) gypsy type" evidence="1">
    <location>
        <begin position="9"/>
        <end position="67"/>
    </location>
</feature>
<sequence length="192" mass="21800">MYQCVFKDLGVVIPFTPFECEFLKKINVAPSQLHPNSWGFLRAFQILCSVMGMNPSLGTFMHFYQLKLGEPPFGWISLSGSSNGGFLQIFSQSYKIFKEEFFKVQCVHDDANSDSIFHSNGEPKFSLSWQSEPIRFSRSEGLVLSAEEKKNIERLEGLTRPLESKAILLLAGSKNPQEDLESKYKKITSKLD</sequence>
<keyword evidence="3" id="KW-1185">Reference proteome</keyword>
<proteinExistence type="predicted"/>
<protein>
    <recommendedName>
        <fullName evidence="1">Transposase (putative) gypsy type domain-containing protein</fullName>
    </recommendedName>
</protein>
<dbReference type="AlphaFoldDB" id="A0A151TXP8"/>
<evidence type="ECO:0000313" key="3">
    <source>
        <dbReference type="Proteomes" id="UP000075243"/>
    </source>
</evidence>
<dbReference type="PANTHER" id="PTHR31099:SF49">
    <property type="entry name" value="MYOSIN HEAVY CHAIN-LIKE PROTEIN"/>
    <property type="match status" value="1"/>
</dbReference>
<organism evidence="2 3">
    <name type="scientific">Cajanus cajan</name>
    <name type="common">Pigeon pea</name>
    <name type="synonym">Cajanus indicus</name>
    <dbReference type="NCBI Taxonomy" id="3821"/>
    <lineage>
        <taxon>Eukaryota</taxon>
        <taxon>Viridiplantae</taxon>
        <taxon>Streptophyta</taxon>
        <taxon>Embryophyta</taxon>
        <taxon>Tracheophyta</taxon>
        <taxon>Spermatophyta</taxon>
        <taxon>Magnoliopsida</taxon>
        <taxon>eudicotyledons</taxon>
        <taxon>Gunneridae</taxon>
        <taxon>Pentapetalae</taxon>
        <taxon>rosids</taxon>
        <taxon>fabids</taxon>
        <taxon>Fabales</taxon>
        <taxon>Fabaceae</taxon>
        <taxon>Papilionoideae</taxon>
        <taxon>50 kb inversion clade</taxon>
        <taxon>NPAAA clade</taxon>
        <taxon>indigoferoid/millettioid clade</taxon>
        <taxon>Phaseoleae</taxon>
        <taxon>Cajanus</taxon>
    </lineage>
</organism>
<name>A0A151TXP8_CAJCA</name>
<dbReference type="EMBL" id="CM003605">
    <property type="protein sequence ID" value="KYP71788.1"/>
    <property type="molecule type" value="Genomic_DNA"/>
</dbReference>
<dbReference type="Proteomes" id="UP000075243">
    <property type="component" value="Chromosome 3"/>
</dbReference>
<accession>A0A151TXP8</accession>
<evidence type="ECO:0000313" key="2">
    <source>
        <dbReference type="EMBL" id="KYP71788.1"/>
    </source>
</evidence>
<reference evidence="2 3" key="1">
    <citation type="journal article" date="2012" name="Nat. Biotechnol.">
        <title>Draft genome sequence of pigeonpea (Cajanus cajan), an orphan legume crop of resource-poor farmers.</title>
        <authorList>
            <person name="Varshney R.K."/>
            <person name="Chen W."/>
            <person name="Li Y."/>
            <person name="Bharti A.K."/>
            <person name="Saxena R.K."/>
            <person name="Schlueter J.A."/>
            <person name="Donoghue M.T."/>
            <person name="Azam S."/>
            <person name="Fan G."/>
            <person name="Whaley A.M."/>
            <person name="Farmer A.D."/>
            <person name="Sheridan J."/>
            <person name="Iwata A."/>
            <person name="Tuteja R."/>
            <person name="Penmetsa R.V."/>
            <person name="Wu W."/>
            <person name="Upadhyaya H.D."/>
            <person name="Yang S.P."/>
            <person name="Shah T."/>
            <person name="Saxena K.B."/>
            <person name="Michael T."/>
            <person name="McCombie W.R."/>
            <person name="Yang B."/>
            <person name="Zhang G."/>
            <person name="Yang H."/>
            <person name="Wang J."/>
            <person name="Spillane C."/>
            <person name="Cook D.R."/>
            <person name="May G.D."/>
            <person name="Xu X."/>
            <person name="Jackson S.A."/>
        </authorList>
    </citation>
    <scope>NUCLEOTIDE SEQUENCE [LARGE SCALE GENOMIC DNA]</scope>
    <source>
        <strain evidence="3">cv. Asha</strain>
    </source>
</reference>
<gene>
    <name evidence="2" type="ORF">KK1_011061</name>
</gene>
<dbReference type="Pfam" id="PF04195">
    <property type="entry name" value="Transposase_28"/>
    <property type="match status" value="1"/>
</dbReference>